<dbReference type="GO" id="GO:0009252">
    <property type="term" value="P:peptidoglycan biosynthetic process"/>
    <property type="evidence" value="ECO:0007669"/>
    <property type="project" value="UniProtKB-UniPathway"/>
</dbReference>
<keyword evidence="3" id="KW-0808">Transferase</keyword>
<dbReference type="PROSITE" id="PS52029">
    <property type="entry name" value="LD_TPASE"/>
    <property type="match status" value="1"/>
</dbReference>
<evidence type="ECO:0000256" key="7">
    <source>
        <dbReference type="PROSITE-ProRule" id="PRU01373"/>
    </source>
</evidence>
<comment type="pathway">
    <text evidence="1 7">Cell wall biogenesis; peptidoglycan biosynthesis.</text>
</comment>
<dbReference type="UniPathway" id="UPA00219"/>
<keyword evidence="6 7" id="KW-0961">Cell wall biogenesis/degradation</keyword>
<reference evidence="9 10" key="1">
    <citation type="submission" date="2009-08" db="EMBL/GenBank/DDBJ databases">
        <title>The draft genome of Rhodobacter sp. SW2.</title>
        <authorList>
            <consortium name="US DOE Joint Genome Institute (JGI-PGF)"/>
            <person name="Lucas S."/>
            <person name="Copeland A."/>
            <person name="Lapidus A."/>
            <person name="Glavina del Rio T."/>
            <person name="Tice H."/>
            <person name="Bruce D."/>
            <person name="Goodwin L."/>
            <person name="Pitluck S."/>
            <person name="Larimer F."/>
            <person name="Land M.L."/>
            <person name="Hauser L."/>
            <person name="Emerson D."/>
        </authorList>
    </citation>
    <scope>NUCLEOTIDE SEQUENCE [LARGE SCALE GENOMIC DNA]</scope>
    <source>
        <strain evidence="9 10">SW2</strain>
    </source>
</reference>
<evidence type="ECO:0000256" key="3">
    <source>
        <dbReference type="ARBA" id="ARBA00022679"/>
    </source>
</evidence>
<proteinExistence type="inferred from homology"/>
<dbReference type="GO" id="GO:0008360">
    <property type="term" value="P:regulation of cell shape"/>
    <property type="evidence" value="ECO:0007669"/>
    <property type="project" value="UniProtKB-UniRule"/>
</dbReference>
<dbReference type="eggNOG" id="COG3786">
    <property type="taxonomic scope" value="Bacteria"/>
</dbReference>
<dbReference type="GO" id="GO:0016740">
    <property type="term" value="F:transferase activity"/>
    <property type="evidence" value="ECO:0007669"/>
    <property type="project" value="UniProtKB-KW"/>
</dbReference>
<accession>C8RXB6</accession>
<evidence type="ECO:0000256" key="2">
    <source>
        <dbReference type="ARBA" id="ARBA00005992"/>
    </source>
</evidence>
<comment type="similarity">
    <text evidence="2">Belongs to the YkuD family.</text>
</comment>
<evidence type="ECO:0000313" key="10">
    <source>
        <dbReference type="Proteomes" id="UP000010121"/>
    </source>
</evidence>
<evidence type="ECO:0000256" key="6">
    <source>
        <dbReference type="ARBA" id="ARBA00023316"/>
    </source>
</evidence>
<name>C8RXB6_9RHOB</name>
<evidence type="ECO:0000256" key="4">
    <source>
        <dbReference type="ARBA" id="ARBA00022960"/>
    </source>
</evidence>
<dbReference type="Pfam" id="PF03734">
    <property type="entry name" value="YkuD"/>
    <property type="match status" value="1"/>
</dbReference>
<organism evidence="9 10">
    <name type="scientific">Rhodobacter ferrooxidans</name>
    <dbReference type="NCBI Taxonomy" id="371731"/>
    <lineage>
        <taxon>Bacteria</taxon>
        <taxon>Pseudomonadati</taxon>
        <taxon>Pseudomonadota</taxon>
        <taxon>Alphaproteobacteria</taxon>
        <taxon>Rhodobacterales</taxon>
        <taxon>Rhodobacter group</taxon>
        <taxon>Rhodobacter</taxon>
    </lineage>
</organism>
<dbReference type="InterPro" id="IPR038063">
    <property type="entry name" value="Transpep_catalytic_dom"/>
</dbReference>
<dbReference type="GO" id="GO:0004180">
    <property type="term" value="F:carboxypeptidase activity"/>
    <property type="evidence" value="ECO:0007669"/>
    <property type="project" value="UniProtKB-ARBA"/>
</dbReference>
<keyword evidence="10" id="KW-1185">Reference proteome</keyword>
<evidence type="ECO:0000256" key="5">
    <source>
        <dbReference type="ARBA" id="ARBA00022984"/>
    </source>
</evidence>
<dbReference type="RefSeq" id="WP_008027610.1">
    <property type="nucleotide sequence ID" value="NZ_ACYY01000002.1"/>
</dbReference>
<keyword evidence="4 7" id="KW-0133">Cell shape</keyword>
<evidence type="ECO:0000259" key="8">
    <source>
        <dbReference type="PROSITE" id="PS52029"/>
    </source>
</evidence>
<comment type="caution">
    <text evidence="9">The sequence shown here is derived from an EMBL/GenBank/DDBJ whole genome shotgun (WGS) entry which is preliminary data.</text>
</comment>
<dbReference type="EMBL" id="ACYY01000002">
    <property type="protein sequence ID" value="EEW26641.1"/>
    <property type="molecule type" value="Genomic_DNA"/>
</dbReference>
<gene>
    <name evidence="9" type="ORF">Rsw2DRAFT_0444</name>
</gene>
<dbReference type="PANTHER" id="PTHR38589:SF1">
    <property type="entry name" value="BLR0621 PROTEIN"/>
    <property type="match status" value="1"/>
</dbReference>
<evidence type="ECO:0000313" key="9">
    <source>
        <dbReference type="EMBL" id="EEW26641.1"/>
    </source>
</evidence>
<dbReference type="CDD" id="cd16913">
    <property type="entry name" value="YkuD_like"/>
    <property type="match status" value="1"/>
</dbReference>
<feature type="domain" description="L,D-TPase catalytic" evidence="8">
    <location>
        <begin position="1"/>
        <end position="168"/>
    </location>
</feature>
<feature type="active site" description="Nucleophile" evidence="7">
    <location>
        <position position="144"/>
    </location>
</feature>
<sequence>MSPADLVASRWGARFQGRNFPCSVGRGGIVAPQKKREGDRATPAGQHHIVGMLFRPDRIAAATLPAWAQPIGPGDLWSDDARDPAYNHPVRAPHRFSHERLSRADPMYDLLLVTDWNFPMAAPGKGSAIFVHIWRRPRYPTAGCVAFSRTDLMWIAPRLTLGTRLMITP</sequence>
<dbReference type="InterPro" id="IPR005490">
    <property type="entry name" value="LD_TPept_cat_dom"/>
</dbReference>
<dbReference type="Proteomes" id="UP000010121">
    <property type="component" value="Unassembled WGS sequence"/>
</dbReference>
<evidence type="ECO:0000256" key="1">
    <source>
        <dbReference type="ARBA" id="ARBA00004752"/>
    </source>
</evidence>
<dbReference type="OrthoDB" id="9804204at2"/>
<dbReference type="GO" id="GO:0071555">
    <property type="term" value="P:cell wall organization"/>
    <property type="evidence" value="ECO:0007669"/>
    <property type="project" value="UniProtKB-UniRule"/>
</dbReference>
<feature type="active site" description="Proton donor/acceptor" evidence="7">
    <location>
        <position position="132"/>
    </location>
</feature>
<protein>
    <submittedName>
        <fullName evidence="9">ErfK/YbiS/YcfS/YnhG family protein</fullName>
    </submittedName>
</protein>
<dbReference type="AlphaFoldDB" id="C8RXB6"/>
<dbReference type="STRING" id="371731.Rsw2DRAFT_0444"/>
<dbReference type="SUPFAM" id="SSF141523">
    <property type="entry name" value="L,D-transpeptidase catalytic domain-like"/>
    <property type="match status" value="1"/>
</dbReference>
<dbReference type="PANTHER" id="PTHR38589">
    <property type="entry name" value="BLR0621 PROTEIN"/>
    <property type="match status" value="1"/>
</dbReference>
<keyword evidence="5 7" id="KW-0573">Peptidoglycan synthesis</keyword>